<dbReference type="OrthoDB" id="185373at2759"/>
<dbReference type="Proteomes" id="UP000639772">
    <property type="component" value="Unassembled WGS sequence"/>
</dbReference>
<accession>A0A835RFX1</accession>
<name>A0A835RFX1_VANPL</name>
<dbReference type="InterPro" id="IPR046848">
    <property type="entry name" value="E_motif"/>
</dbReference>
<sequence length="498" mass="55055">MAAELSPPAGSWAHSPVYESLLCAGTRIRPLTQVHARIVVSGLHRSRSLLTKLLTLTVSSGHPLYAQTLLPFVPDPDPFLFSSVIRASSRSPFPLHSLRFYRLMLSASIPPSNYSLTSVLKACADLSAAHLGRILHSHVVSTGFNLDRYVQTALLVFYAKHGDLVIARKLFDRMPERTLVAWNAMISGYEQNGHADAAIEHFHLMREQGIHPDSATLAIVLSACAQGGALHLGQSIHDHIVANCIPLGAVLGTSLVNMYARCGHLGKAHEVFDSLPEQNVVAWTAMIAALGMHGFAEKAMGLFERMRQRGPKPNDVTFVAVLSACAHAGLVHQAREAFLSMSRDYHLAPRAEHHVCMVDLYGRAGLLSEAVRFIRDQIPGEPGAAVWTALLGACKMHKHFSLAAEVASKLLELEPENPSHYVLLSNVYATAGKMDRVENTRDVMISRGWRKQIGYSLVEVDHVAYLFRMGDATAEISRYLGSWFQESRRWAMRRRRIR</sequence>
<evidence type="ECO:0000256" key="2">
    <source>
        <dbReference type="PROSITE-ProRule" id="PRU00708"/>
    </source>
</evidence>
<dbReference type="GO" id="GO:0009451">
    <property type="term" value="P:RNA modification"/>
    <property type="evidence" value="ECO:0007669"/>
    <property type="project" value="InterPro"/>
</dbReference>
<feature type="repeat" description="PPR" evidence="2">
    <location>
        <begin position="178"/>
        <end position="212"/>
    </location>
</feature>
<feature type="repeat" description="PPR" evidence="2">
    <location>
        <begin position="279"/>
        <end position="313"/>
    </location>
</feature>
<dbReference type="EMBL" id="JADCNM010000004">
    <property type="protein sequence ID" value="KAG0487380.1"/>
    <property type="molecule type" value="Genomic_DNA"/>
</dbReference>
<dbReference type="Pfam" id="PF20431">
    <property type="entry name" value="E_motif"/>
    <property type="match status" value="1"/>
</dbReference>
<evidence type="ECO:0000256" key="1">
    <source>
        <dbReference type="ARBA" id="ARBA00022737"/>
    </source>
</evidence>
<dbReference type="FunFam" id="1.25.40.10:FF:000090">
    <property type="entry name" value="Pentatricopeptide repeat-containing protein, chloroplastic"/>
    <property type="match status" value="1"/>
</dbReference>
<gene>
    <name evidence="3" type="ORF">HPP92_009475</name>
</gene>
<evidence type="ECO:0000313" key="3">
    <source>
        <dbReference type="EMBL" id="KAG0487380.1"/>
    </source>
</evidence>
<proteinExistence type="predicted"/>
<evidence type="ECO:0000313" key="4">
    <source>
        <dbReference type="Proteomes" id="UP000639772"/>
    </source>
</evidence>
<dbReference type="NCBIfam" id="TIGR00756">
    <property type="entry name" value="PPR"/>
    <property type="match status" value="2"/>
</dbReference>
<keyword evidence="1" id="KW-0677">Repeat</keyword>
<dbReference type="InterPro" id="IPR046960">
    <property type="entry name" value="PPR_At4g14850-like_plant"/>
</dbReference>
<dbReference type="PANTHER" id="PTHR47926">
    <property type="entry name" value="PENTATRICOPEPTIDE REPEAT-CONTAINING PROTEIN"/>
    <property type="match status" value="1"/>
</dbReference>
<dbReference type="Pfam" id="PF13041">
    <property type="entry name" value="PPR_2"/>
    <property type="match status" value="2"/>
</dbReference>
<dbReference type="GO" id="GO:0003723">
    <property type="term" value="F:RNA binding"/>
    <property type="evidence" value="ECO:0007669"/>
    <property type="project" value="InterPro"/>
</dbReference>
<dbReference type="PANTHER" id="PTHR47926:SF355">
    <property type="entry name" value="DYW DOMAIN-CONTAINING PROTEIN"/>
    <property type="match status" value="1"/>
</dbReference>
<evidence type="ECO:0008006" key="5">
    <source>
        <dbReference type="Google" id="ProtNLM"/>
    </source>
</evidence>
<dbReference type="FunFam" id="1.25.40.10:FF:000344">
    <property type="entry name" value="Pentatricopeptide repeat-containing protein"/>
    <property type="match status" value="1"/>
</dbReference>
<dbReference type="Gene3D" id="1.25.40.10">
    <property type="entry name" value="Tetratricopeptide repeat domain"/>
    <property type="match status" value="2"/>
</dbReference>
<reference evidence="3 4" key="1">
    <citation type="journal article" date="2020" name="Nat. Food">
        <title>A phased Vanilla planifolia genome enables genetic improvement of flavour and production.</title>
        <authorList>
            <person name="Hasing T."/>
            <person name="Tang H."/>
            <person name="Brym M."/>
            <person name="Khazi F."/>
            <person name="Huang T."/>
            <person name="Chambers A.H."/>
        </authorList>
    </citation>
    <scope>NUCLEOTIDE SEQUENCE [LARGE SCALE GENOMIC DNA]</scope>
    <source>
        <tissue evidence="3">Leaf</tissue>
    </source>
</reference>
<dbReference type="AlphaFoldDB" id="A0A835RFX1"/>
<dbReference type="SUPFAM" id="SSF48452">
    <property type="entry name" value="TPR-like"/>
    <property type="match status" value="1"/>
</dbReference>
<organism evidence="3 4">
    <name type="scientific">Vanilla planifolia</name>
    <name type="common">Vanilla</name>
    <dbReference type="NCBI Taxonomy" id="51239"/>
    <lineage>
        <taxon>Eukaryota</taxon>
        <taxon>Viridiplantae</taxon>
        <taxon>Streptophyta</taxon>
        <taxon>Embryophyta</taxon>
        <taxon>Tracheophyta</taxon>
        <taxon>Spermatophyta</taxon>
        <taxon>Magnoliopsida</taxon>
        <taxon>Liliopsida</taxon>
        <taxon>Asparagales</taxon>
        <taxon>Orchidaceae</taxon>
        <taxon>Vanilloideae</taxon>
        <taxon>Vanilleae</taxon>
        <taxon>Vanilla</taxon>
    </lineage>
</organism>
<dbReference type="PROSITE" id="PS51375">
    <property type="entry name" value="PPR"/>
    <property type="match status" value="2"/>
</dbReference>
<dbReference type="InterPro" id="IPR011990">
    <property type="entry name" value="TPR-like_helical_dom_sf"/>
</dbReference>
<dbReference type="InterPro" id="IPR002885">
    <property type="entry name" value="PPR_rpt"/>
</dbReference>
<protein>
    <recommendedName>
        <fullName evidence="5">Pentatricopeptide repeat-containing protein</fullName>
    </recommendedName>
</protein>
<dbReference type="Pfam" id="PF01535">
    <property type="entry name" value="PPR"/>
    <property type="match status" value="1"/>
</dbReference>
<comment type="caution">
    <text evidence="3">The sequence shown here is derived from an EMBL/GenBank/DDBJ whole genome shotgun (WGS) entry which is preliminary data.</text>
</comment>